<dbReference type="Gene3D" id="1.10.3210.10">
    <property type="entry name" value="Hypothetical protein af1432"/>
    <property type="match status" value="1"/>
</dbReference>
<dbReference type="PROSITE" id="PS51832">
    <property type="entry name" value="HD_GYP"/>
    <property type="match status" value="1"/>
</dbReference>
<proteinExistence type="predicted"/>
<dbReference type="InterPro" id="IPR003607">
    <property type="entry name" value="HD/PDEase_dom"/>
</dbReference>
<dbReference type="Pfam" id="PF00072">
    <property type="entry name" value="Response_reg"/>
    <property type="match status" value="1"/>
</dbReference>
<gene>
    <name evidence="4" type="ORF">B0F88_10847</name>
</gene>
<dbReference type="InterPro" id="IPR037522">
    <property type="entry name" value="HD_GYP_dom"/>
</dbReference>
<dbReference type="CDD" id="cd00077">
    <property type="entry name" value="HDc"/>
    <property type="match status" value="1"/>
</dbReference>
<evidence type="ECO:0000259" key="2">
    <source>
        <dbReference type="PROSITE" id="PS50110"/>
    </source>
</evidence>
<dbReference type="SMART" id="SM00448">
    <property type="entry name" value="REC"/>
    <property type="match status" value="1"/>
</dbReference>
<dbReference type="OrthoDB" id="9802066at2"/>
<feature type="modified residue" description="4-aspartylphosphate" evidence="1">
    <location>
        <position position="61"/>
    </location>
</feature>
<feature type="domain" description="HD-GYP" evidence="3">
    <location>
        <begin position="155"/>
        <end position="350"/>
    </location>
</feature>
<protein>
    <submittedName>
        <fullName evidence="4">Putative two-component system response regulator</fullName>
    </submittedName>
</protein>
<keyword evidence="1" id="KW-0597">Phosphoprotein</keyword>
<evidence type="ECO:0000313" key="4">
    <source>
        <dbReference type="EMBL" id="PPK70692.1"/>
    </source>
</evidence>
<dbReference type="InterPro" id="IPR011006">
    <property type="entry name" value="CheY-like_superfamily"/>
</dbReference>
<keyword evidence="5" id="KW-1185">Reference proteome</keyword>
<dbReference type="Proteomes" id="UP000238071">
    <property type="component" value="Unassembled WGS sequence"/>
</dbReference>
<dbReference type="PANTHER" id="PTHR45228:SF5">
    <property type="entry name" value="CYCLIC DI-GMP PHOSPHODIESTERASE VC_1348-RELATED"/>
    <property type="match status" value="1"/>
</dbReference>
<dbReference type="InterPro" id="IPR052020">
    <property type="entry name" value="Cyclic_di-GMP/3'3'-cGAMP_PDE"/>
</dbReference>
<dbReference type="Gene3D" id="3.40.50.2300">
    <property type="match status" value="1"/>
</dbReference>
<dbReference type="Pfam" id="PF13487">
    <property type="entry name" value="HD_5"/>
    <property type="match status" value="1"/>
</dbReference>
<dbReference type="SMART" id="SM00471">
    <property type="entry name" value="HDc"/>
    <property type="match status" value="1"/>
</dbReference>
<dbReference type="GO" id="GO:0008081">
    <property type="term" value="F:phosphoric diester hydrolase activity"/>
    <property type="evidence" value="ECO:0007669"/>
    <property type="project" value="UniProtKB-ARBA"/>
</dbReference>
<dbReference type="AlphaFoldDB" id="A0A2S6GZL6"/>
<dbReference type="CDD" id="cd19920">
    <property type="entry name" value="REC_PA4781-like"/>
    <property type="match status" value="1"/>
</dbReference>
<dbReference type="SUPFAM" id="SSF52172">
    <property type="entry name" value="CheY-like"/>
    <property type="match status" value="1"/>
</dbReference>
<name>A0A2S6GZL6_9GAMM</name>
<evidence type="ECO:0000313" key="5">
    <source>
        <dbReference type="Proteomes" id="UP000238071"/>
    </source>
</evidence>
<dbReference type="GO" id="GO:0000160">
    <property type="term" value="P:phosphorelay signal transduction system"/>
    <property type="evidence" value="ECO:0007669"/>
    <property type="project" value="InterPro"/>
</dbReference>
<accession>A0A2S6GZL6</accession>
<dbReference type="EMBL" id="PTIY01000008">
    <property type="protein sequence ID" value="PPK70692.1"/>
    <property type="molecule type" value="Genomic_DNA"/>
</dbReference>
<feature type="domain" description="Response regulatory" evidence="2">
    <location>
        <begin position="12"/>
        <end position="128"/>
    </location>
</feature>
<reference evidence="4 5" key="1">
    <citation type="submission" date="2018-02" db="EMBL/GenBank/DDBJ databases">
        <title>Subsurface microbial communities from deep shales in Ohio and West Virginia, USA.</title>
        <authorList>
            <person name="Wrighton K."/>
        </authorList>
    </citation>
    <scope>NUCLEOTIDE SEQUENCE [LARGE SCALE GENOMIC DNA]</scope>
    <source>
        <strain evidence="4 5">OWC-G53F</strain>
    </source>
</reference>
<comment type="caution">
    <text evidence="4">The sequence shown here is derived from an EMBL/GenBank/DDBJ whole genome shotgun (WGS) entry which is preliminary data.</text>
</comment>
<dbReference type="SUPFAM" id="SSF109604">
    <property type="entry name" value="HD-domain/PDEase-like"/>
    <property type="match status" value="1"/>
</dbReference>
<sequence length="352" mass="39510">MVKGLPLEYAADILIVDDTLANLQLLSTLLKEEGYKVRPASNGAMALQAVAAKKPDLILLDIKMPEMSGYEVCAALKNNPETKNIPVLFISALNDVADKIQAFNVGALDYINKPFQFEEVKARVATHLRLKAYEDDMEAQIVLGIREIEGLNQEIIDTQQELIFTMGQVCETRSHETGQHVKRVAEYSYLLAKLYGFEQLDLMKQAASMHDIGKVAIPDSILNKPGALTDEEWATMKTHSHLGYQMLSVSQRPLFKLAATITLEHHEKWDGTGYPYGIKGEEISVAGRITAVADVFDALGAMRCYKPSKSLEEILEIFQQERGRHFDPDMVTLFFDHLDDFIVIRNKYTTAE</sequence>
<organism evidence="4 5">
    <name type="scientific">Methylobacter tundripaludum</name>
    <dbReference type="NCBI Taxonomy" id="173365"/>
    <lineage>
        <taxon>Bacteria</taxon>
        <taxon>Pseudomonadati</taxon>
        <taxon>Pseudomonadota</taxon>
        <taxon>Gammaproteobacteria</taxon>
        <taxon>Methylococcales</taxon>
        <taxon>Methylococcaceae</taxon>
        <taxon>Methylobacter</taxon>
    </lineage>
</organism>
<dbReference type="PANTHER" id="PTHR45228">
    <property type="entry name" value="CYCLIC DI-GMP PHOSPHODIESTERASE TM_0186-RELATED"/>
    <property type="match status" value="1"/>
</dbReference>
<evidence type="ECO:0000259" key="3">
    <source>
        <dbReference type="PROSITE" id="PS51832"/>
    </source>
</evidence>
<dbReference type="PROSITE" id="PS50110">
    <property type="entry name" value="RESPONSE_REGULATORY"/>
    <property type="match status" value="1"/>
</dbReference>
<evidence type="ECO:0000256" key="1">
    <source>
        <dbReference type="PROSITE-ProRule" id="PRU00169"/>
    </source>
</evidence>
<dbReference type="InterPro" id="IPR001789">
    <property type="entry name" value="Sig_transdc_resp-reg_receiver"/>
</dbReference>
<dbReference type="RefSeq" id="WP_104423964.1">
    <property type="nucleotide sequence ID" value="NZ_PTIY01000008.1"/>
</dbReference>